<protein>
    <recommendedName>
        <fullName evidence="5">HMG box domain-containing protein</fullName>
    </recommendedName>
</protein>
<comment type="caution">
    <text evidence="6">The sequence shown here is derived from an EMBL/GenBank/DDBJ whole genome shotgun (WGS) entry which is preliminary data.</text>
</comment>
<dbReference type="PANTHER" id="PTHR10270">
    <property type="entry name" value="SOX TRANSCRIPTION FACTOR"/>
    <property type="match status" value="1"/>
</dbReference>
<keyword evidence="2 4" id="KW-0238">DNA-binding</keyword>
<dbReference type="Pfam" id="PF00505">
    <property type="entry name" value="HMG_box"/>
    <property type="match status" value="1"/>
</dbReference>
<feature type="DNA-binding region" description="HMG box" evidence="4">
    <location>
        <begin position="138"/>
        <end position="206"/>
    </location>
</feature>
<accession>A0A3D8RTV0</accession>
<keyword evidence="3" id="KW-0804">Transcription</keyword>
<dbReference type="PROSITE" id="PS50118">
    <property type="entry name" value="HMG_BOX_2"/>
    <property type="match status" value="1"/>
</dbReference>
<dbReference type="GO" id="GO:0005634">
    <property type="term" value="C:nucleus"/>
    <property type="evidence" value="ECO:0007669"/>
    <property type="project" value="UniProtKB-UniRule"/>
</dbReference>
<dbReference type="InterPro" id="IPR036910">
    <property type="entry name" value="HMG_box_dom_sf"/>
</dbReference>
<dbReference type="GO" id="GO:0000122">
    <property type="term" value="P:negative regulation of transcription by RNA polymerase II"/>
    <property type="evidence" value="ECO:0007669"/>
    <property type="project" value="TreeGrafter"/>
</dbReference>
<dbReference type="InterPro" id="IPR050140">
    <property type="entry name" value="SRY-related_HMG-box_TF-like"/>
</dbReference>
<keyword evidence="1" id="KW-0805">Transcription regulation</keyword>
<dbReference type="SUPFAM" id="SSF47095">
    <property type="entry name" value="HMG-box"/>
    <property type="match status" value="1"/>
</dbReference>
<dbReference type="GO" id="GO:0030154">
    <property type="term" value="P:cell differentiation"/>
    <property type="evidence" value="ECO:0007669"/>
    <property type="project" value="TreeGrafter"/>
</dbReference>
<dbReference type="PANTHER" id="PTHR10270:SF161">
    <property type="entry name" value="SEX-DETERMINING REGION Y PROTEIN"/>
    <property type="match status" value="1"/>
</dbReference>
<sequence>MLTEATKQLVVQTWNNLHRQFTDENQQHIAFMSAGDYIVLSQLVLNEVRQLYADYTRKAPVIARDSGCHRYIIAPSDIVKGRIVKSTKGEVIFVTDEKSIDPALDLKDATPVIHLPTLDATGKVFDPVLIPIIKGEKIKRPPNAFILYRMDHHDVVKDANPGIHNNEISTIIGAQWNTETADVRDHYQRLADEKKREHLAMYPGYHYTPRKPSEKKRRMTKKKAAALAALQASTSTPSFQLASQYPPAPLQGLRLQTDSTDVNVQLPLSDELLRQVTEHYGILRRRGAVPRGGTIITPSAQTENAQVSDAVLARRAYHKFLTTGVFDRRDIHLRAYVEAVSDPENNQHTLQDGYTVTPGAYLVSAGQ</sequence>
<dbReference type="SMART" id="SM00398">
    <property type="entry name" value="HMG"/>
    <property type="match status" value="1"/>
</dbReference>
<dbReference type="GO" id="GO:0000978">
    <property type="term" value="F:RNA polymerase II cis-regulatory region sequence-specific DNA binding"/>
    <property type="evidence" value="ECO:0007669"/>
    <property type="project" value="TreeGrafter"/>
</dbReference>
<dbReference type="EMBL" id="PDLM01000005">
    <property type="protein sequence ID" value="RDW77396.1"/>
    <property type="molecule type" value="Genomic_DNA"/>
</dbReference>
<organism evidence="6 7">
    <name type="scientific">Coleophoma cylindrospora</name>
    <dbReference type="NCBI Taxonomy" id="1849047"/>
    <lineage>
        <taxon>Eukaryota</taxon>
        <taxon>Fungi</taxon>
        <taxon>Dikarya</taxon>
        <taxon>Ascomycota</taxon>
        <taxon>Pezizomycotina</taxon>
        <taxon>Leotiomycetes</taxon>
        <taxon>Helotiales</taxon>
        <taxon>Dermateaceae</taxon>
        <taxon>Coleophoma</taxon>
    </lineage>
</organism>
<gene>
    <name evidence="6" type="ORF">BP6252_05449</name>
</gene>
<dbReference type="Proteomes" id="UP000256645">
    <property type="component" value="Unassembled WGS sequence"/>
</dbReference>
<dbReference type="OrthoDB" id="6247875at2759"/>
<evidence type="ECO:0000259" key="5">
    <source>
        <dbReference type="PROSITE" id="PS50118"/>
    </source>
</evidence>
<evidence type="ECO:0000256" key="3">
    <source>
        <dbReference type="ARBA" id="ARBA00023163"/>
    </source>
</evidence>
<evidence type="ECO:0000256" key="2">
    <source>
        <dbReference type="ARBA" id="ARBA00023125"/>
    </source>
</evidence>
<evidence type="ECO:0000313" key="7">
    <source>
        <dbReference type="Proteomes" id="UP000256645"/>
    </source>
</evidence>
<proteinExistence type="predicted"/>
<reference evidence="6 7" key="1">
    <citation type="journal article" date="2018" name="IMA Fungus">
        <title>IMA Genome-F 9: Draft genome sequence of Annulohypoxylon stygium, Aspergillus mulundensis, Berkeleyomyces basicola (syn. Thielaviopsis basicola), Ceratocystis smalleyi, two Cercospora beticola strains, Coleophoma cylindrospora, Fusarium fracticaudum, Phialophora cf. hyalina, and Morchella septimelata.</title>
        <authorList>
            <person name="Wingfield B.D."/>
            <person name="Bills G.F."/>
            <person name="Dong Y."/>
            <person name="Huang W."/>
            <person name="Nel W.J."/>
            <person name="Swalarsk-Parry B.S."/>
            <person name="Vaghefi N."/>
            <person name="Wilken P.M."/>
            <person name="An Z."/>
            <person name="de Beer Z.W."/>
            <person name="De Vos L."/>
            <person name="Chen L."/>
            <person name="Duong T.A."/>
            <person name="Gao Y."/>
            <person name="Hammerbacher A."/>
            <person name="Kikkert J.R."/>
            <person name="Li Y."/>
            <person name="Li H."/>
            <person name="Li K."/>
            <person name="Li Q."/>
            <person name="Liu X."/>
            <person name="Ma X."/>
            <person name="Naidoo K."/>
            <person name="Pethybridge S.J."/>
            <person name="Sun J."/>
            <person name="Steenkamp E.T."/>
            <person name="van der Nest M.A."/>
            <person name="van Wyk S."/>
            <person name="Wingfield M.J."/>
            <person name="Xiong C."/>
            <person name="Yue Q."/>
            <person name="Zhang X."/>
        </authorList>
    </citation>
    <scope>NUCLEOTIDE SEQUENCE [LARGE SCALE GENOMIC DNA]</scope>
    <source>
        <strain evidence="6 7">BP6252</strain>
    </source>
</reference>
<dbReference type="STRING" id="1849047.A0A3D8RTV0"/>
<dbReference type="InterPro" id="IPR009071">
    <property type="entry name" value="HMG_box_dom"/>
</dbReference>
<name>A0A3D8RTV0_9HELO</name>
<keyword evidence="4" id="KW-0539">Nucleus</keyword>
<dbReference type="FunFam" id="1.10.30.10:FF:000041">
    <property type="entry name" value="HMG box family protein"/>
    <property type="match status" value="1"/>
</dbReference>
<evidence type="ECO:0000256" key="4">
    <source>
        <dbReference type="PROSITE-ProRule" id="PRU00267"/>
    </source>
</evidence>
<dbReference type="GO" id="GO:0001228">
    <property type="term" value="F:DNA-binding transcription activator activity, RNA polymerase II-specific"/>
    <property type="evidence" value="ECO:0007669"/>
    <property type="project" value="TreeGrafter"/>
</dbReference>
<dbReference type="CDD" id="cd01389">
    <property type="entry name" value="HMG-box_ROX1-like"/>
    <property type="match status" value="1"/>
</dbReference>
<evidence type="ECO:0000256" key="1">
    <source>
        <dbReference type="ARBA" id="ARBA00023015"/>
    </source>
</evidence>
<feature type="domain" description="HMG box" evidence="5">
    <location>
        <begin position="138"/>
        <end position="206"/>
    </location>
</feature>
<dbReference type="Gene3D" id="1.10.30.10">
    <property type="entry name" value="High mobility group box domain"/>
    <property type="match status" value="1"/>
</dbReference>
<evidence type="ECO:0000313" key="6">
    <source>
        <dbReference type="EMBL" id="RDW77396.1"/>
    </source>
</evidence>
<keyword evidence="7" id="KW-1185">Reference proteome</keyword>
<dbReference type="AlphaFoldDB" id="A0A3D8RTV0"/>